<feature type="signal peptide" evidence="2">
    <location>
        <begin position="1"/>
        <end position="22"/>
    </location>
</feature>
<protein>
    <submittedName>
        <fullName evidence="4">Cupin domain-containing protein</fullName>
    </submittedName>
</protein>
<keyword evidence="5" id="KW-1185">Reference proteome</keyword>
<dbReference type="CDD" id="cd02221">
    <property type="entry name" value="cupin_TM1287-like"/>
    <property type="match status" value="1"/>
</dbReference>
<keyword evidence="1" id="KW-0479">Metal-binding</keyword>
<reference evidence="4" key="1">
    <citation type="submission" date="2021-11" db="EMBL/GenBank/DDBJ databases">
        <title>BS-T2-15 a new species belonging to the Comamonadaceae family isolated from the soil of a French oak forest.</title>
        <authorList>
            <person name="Mieszkin S."/>
            <person name="Alain K."/>
        </authorList>
    </citation>
    <scope>NUCLEOTIDE SEQUENCE</scope>
    <source>
        <strain evidence="4">BS-T2-15</strain>
    </source>
</reference>
<evidence type="ECO:0000313" key="5">
    <source>
        <dbReference type="Proteomes" id="UP001139353"/>
    </source>
</evidence>
<keyword evidence="2" id="KW-0732">Signal</keyword>
<organism evidence="4 5">
    <name type="scientific">Scleromatobacter humisilvae</name>
    <dbReference type="NCBI Taxonomy" id="2897159"/>
    <lineage>
        <taxon>Bacteria</taxon>
        <taxon>Pseudomonadati</taxon>
        <taxon>Pseudomonadota</taxon>
        <taxon>Betaproteobacteria</taxon>
        <taxon>Burkholderiales</taxon>
        <taxon>Sphaerotilaceae</taxon>
        <taxon>Scleromatobacter</taxon>
    </lineage>
</organism>
<feature type="chain" id="PRO_5040835679" evidence="2">
    <location>
        <begin position="23"/>
        <end position="140"/>
    </location>
</feature>
<proteinExistence type="predicted"/>
<dbReference type="EMBL" id="JAJLJH010000001">
    <property type="protein sequence ID" value="MCK9685112.1"/>
    <property type="molecule type" value="Genomic_DNA"/>
</dbReference>
<dbReference type="Gene3D" id="2.60.120.10">
    <property type="entry name" value="Jelly Rolls"/>
    <property type="match status" value="1"/>
</dbReference>
<dbReference type="InterPro" id="IPR013096">
    <property type="entry name" value="Cupin_2"/>
</dbReference>
<evidence type="ECO:0000313" key="4">
    <source>
        <dbReference type="EMBL" id="MCK9685112.1"/>
    </source>
</evidence>
<dbReference type="Pfam" id="PF07883">
    <property type="entry name" value="Cupin_2"/>
    <property type="match status" value="1"/>
</dbReference>
<dbReference type="InterPro" id="IPR014710">
    <property type="entry name" value="RmlC-like_jellyroll"/>
</dbReference>
<dbReference type="InterPro" id="IPR051610">
    <property type="entry name" value="GPI/OXD"/>
</dbReference>
<evidence type="ECO:0000256" key="1">
    <source>
        <dbReference type="ARBA" id="ARBA00022723"/>
    </source>
</evidence>
<evidence type="ECO:0000256" key="2">
    <source>
        <dbReference type="SAM" id="SignalP"/>
    </source>
</evidence>
<dbReference type="PANTHER" id="PTHR35848:SF6">
    <property type="entry name" value="CUPIN TYPE-2 DOMAIN-CONTAINING PROTEIN"/>
    <property type="match status" value="1"/>
</dbReference>
<dbReference type="PANTHER" id="PTHR35848">
    <property type="entry name" value="OXALATE-BINDING PROTEIN"/>
    <property type="match status" value="1"/>
</dbReference>
<accession>A0A9X2BY76</accession>
<evidence type="ECO:0000259" key="3">
    <source>
        <dbReference type="Pfam" id="PF07883"/>
    </source>
</evidence>
<dbReference type="SUPFAM" id="SSF51182">
    <property type="entry name" value="RmlC-like cupins"/>
    <property type="match status" value="1"/>
</dbReference>
<feature type="domain" description="Cupin type-2" evidence="3">
    <location>
        <begin position="68"/>
        <end position="136"/>
    </location>
</feature>
<dbReference type="AlphaFoldDB" id="A0A9X2BY76"/>
<dbReference type="Proteomes" id="UP001139353">
    <property type="component" value="Unassembled WGS sequence"/>
</dbReference>
<comment type="caution">
    <text evidence="4">The sequence shown here is derived from an EMBL/GenBank/DDBJ whole genome shotgun (WGS) entry which is preliminary data.</text>
</comment>
<dbReference type="GO" id="GO:0046872">
    <property type="term" value="F:metal ion binding"/>
    <property type="evidence" value="ECO:0007669"/>
    <property type="project" value="UniProtKB-KW"/>
</dbReference>
<sequence length="140" mass="14955">MKTTALVLLAAAAALACAGARADVFPKESLIRNDRHDVAGGHGTVYGEYAFTRDKALKDQAIKEVSWLRLEPGDSIGYHPHVTNEDVYVIVSGEGVFKDKDGKDKPVKAGDVAIVRKGESHGIANTGKVPLVFVDVIAEQ</sequence>
<dbReference type="InterPro" id="IPR011051">
    <property type="entry name" value="RmlC_Cupin_sf"/>
</dbReference>
<gene>
    <name evidence="4" type="ORF">LPC04_05240</name>
</gene>
<name>A0A9X2BY76_9BURK</name>
<dbReference type="RefSeq" id="WP_275681125.1">
    <property type="nucleotide sequence ID" value="NZ_JAJLJH010000001.1"/>
</dbReference>
<dbReference type="PROSITE" id="PS51257">
    <property type="entry name" value="PROKAR_LIPOPROTEIN"/>
    <property type="match status" value="1"/>
</dbReference>